<evidence type="ECO:0000313" key="2">
    <source>
        <dbReference type="Proteomes" id="UP001234178"/>
    </source>
</evidence>
<dbReference type="EMBL" id="JAOYFB010000028">
    <property type="protein sequence ID" value="KAK4017863.1"/>
    <property type="molecule type" value="Genomic_DNA"/>
</dbReference>
<gene>
    <name evidence="1" type="ORF">OUZ56_033792</name>
</gene>
<accession>A0ABQ9ZY86</accession>
<proteinExistence type="predicted"/>
<reference evidence="1 2" key="1">
    <citation type="journal article" date="2023" name="Nucleic Acids Res.">
        <title>The hologenome of Daphnia magna reveals possible DNA methylation and microbiome-mediated evolution of the host genome.</title>
        <authorList>
            <person name="Chaturvedi A."/>
            <person name="Li X."/>
            <person name="Dhandapani V."/>
            <person name="Marshall H."/>
            <person name="Kissane S."/>
            <person name="Cuenca-Cambronero M."/>
            <person name="Asole G."/>
            <person name="Calvet F."/>
            <person name="Ruiz-Romero M."/>
            <person name="Marangio P."/>
            <person name="Guigo R."/>
            <person name="Rago D."/>
            <person name="Mirbahai L."/>
            <person name="Eastwood N."/>
            <person name="Colbourne J.K."/>
            <person name="Zhou J."/>
            <person name="Mallon E."/>
            <person name="Orsini L."/>
        </authorList>
    </citation>
    <scope>NUCLEOTIDE SEQUENCE [LARGE SCALE GENOMIC DNA]</scope>
    <source>
        <strain evidence="1">LRV0_1</strain>
    </source>
</reference>
<feature type="non-terminal residue" evidence="1">
    <location>
        <position position="166"/>
    </location>
</feature>
<evidence type="ECO:0000313" key="1">
    <source>
        <dbReference type="EMBL" id="KAK4017863.1"/>
    </source>
</evidence>
<dbReference type="Proteomes" id="UP001234178">
    <property type="component" value="Unassembled WGS sequence"/>
</dbReference>
<organism evidence="1 2">
    <name type="scientific">Daphnia magna</name>
    <dbReference type="NCBI Taxonomy" id="35525"/>
    <lineage>
        <taxon>Eukaryota</taxon>
        <taxon>Metazoa</taxon>
        <taxon>Ecdysozoa</taxon>
        <taxon>Arthropoda</taxon>
        <taxon>Crustacea</taxon>
        <taxon>Branchiopoda</taxon>
        <taxon>Diplostraca</taxon>
        <taxon>Cladocera</taxon>
        <taxon>Anomopoda</taxon>
        <taxon>Daphniidae</taxon>
        <taxon>Daphnia</taxon>
    </lineage>
</organism>
<protein>
    <submittedName>
        <fullName evidence="1">Uncharacterized protein</fullName>
    </submittedName>
</protein>
<name>A0ABQ9ZY86_9CRUS</name>
<sequence length="166" mass="20431">MVSQCIHIEYRSKNSWYNSVFTLNTSIFDPVYMKKYKLMKLKLMVSQCIHIEYRLKLMKYKLMKLKLMKLKLMVSQCIHIEYKSINSLDNSVFPLNTKVKLMKYKLMKYKLMKYKLMKYKLMKYKLMKYKLMKYKLMKLKLMVSLCIHIEYRSKYSWYNSVFTLST</sequence>
<keyword evidence="2" id="KW-1185">Reference proteome</keyword>
<comment type="caution">
    <text evidence="1">The sequence shown here is derived from an EMBL/GenBank/DDBJ whole genome shotgun (WGS) entry which is preliminary data.</text>
</comment>